<dbReference type="PANTHER" id="PTHR43376:SF1">
    <property type="entry name" value="OLIGOPEPTIDE TRANSPORT SYSTEM PERMEASE PROTEIN"/>
    <property type="match status" value="1"/>
</dbReference>
<evidence type="ECO:0000313" key="8">
    <source>
        <dbReference type="Proteomes" id="UP000000447"/>
    </source>
</evidence>
<comment type="subcellular location">
    <subcellularLocation>
        <location evidence="1 5">Cell membrane</location>
        <topology evidence="1 5">Multi-pass membrane protein</topology>
    </subcellularLocation>
</comment>
<proteinExistence type="inferred from homology"/>
<keyword evidence="5" id="KW-0813">Transport</keyword>
<keyword evidence="2 5" id="KW-0812">Transmembrane</keyword>
<evidence type="ECO:0000313" key="7">
    <source>
        <dbReference type="EMBL" id="ACM04698.1"/>
    </source>
</evidence>
<feature type="transmembrane region" description="Helical" evidence="5">
    <location>
        <begin position="143"/>
        <end position="167"/>
    </location>
</feature>
<dbReference type="InterPro" id="IPR000515">
    <property type="entry name" value="MetI-like"/>
</dbReference>
<keyword evidence="8" id="KW-1185">Reference proteome</keyword>
<dbReference type="CDD" id="cd06261">
    <property type="entry name" value="TM_PBP2"/>
    <property type="match status" value="1"/>
</dbReference>
<reference evidence="7 8" key="1">
    <citation type="journal article" date="2009" name="PLoS ONE">
        <title>Complete genome sequence of the aerobic CO-oxidizing thermophile Thermomicrobium roseum.</title>
        <authorList>
            <person name="Wu D."/>
            <person name="Raymond J."/>
            <person name="Wu M."/>
            <person name="Chatterji S."/>
            <person name="Ren Q."/>
            <person name="Graham J.E."/>
            <person name="Bryant D.A."/>
            <person name="Robb F."/>
            <person name="Colman A."/>
            <person name="Tallon L.J."/>
            <person name="Badger J.H."/>
            <person name="Madupu R."/>
            <person name="Ward N.L."/>
            <person name="Eisen J.A."/>
        </authorList>
    </citation>
    <scope>NUCLEOTIDE SEQUENCE [LARGE SCALE GENOMIC DNA]</scope>
    <source>
        <strain evidence="8">ATCC 27502 / DSM 5159 / P-2</strain>
    </source>
</reference>
<dbReference type="eggNOG" id="COG0601">
    <property type="taxonomic scope" value="Bacteria"/>
</dbReference>
<dbReference type="InterPro" id="IPR035906">
    <property type="entry name" value="MetI-like_sf"/>
</dbReference>
<dbReference type="GO" id="GO:0005886">
    <property type="term" value="C:plasma membrane"/>
    <property type="evidence" value="ECO:0007669"/>
    <property type="project" value="UniProtKB-SubCell"/>
</dbReference>
<dbReference type="PANTHER" id="PTHR43376">
    <property type="entry name" value="OLIGOPEPTIDE TRANSPORT SYSTEM PERMEASE PROTEIN"/>
    <property type="match status" value="1"/>
</dbReference>
<feature type="transmembrane region" description="Helical" evidence="5">
    <location>
        <begin position="260"/>
        <end position="279"/>
    </location>
</feature>
<gene>
    <name evidence="7" type="ordered locus">trd_1951</name>
</gene>
<dbReference type="STRING" id="309801.trd_1951"/>
<dbReference type="Gene3D" id="1.10.3720.10">
    <property type="entry name" value="MetI-like"/>
    <property type="match status" value="1"/>
</dbReference>
<feature type="transmembrane region" description="Helical" evidence="5">
    <location>
        <begin position="108"/>
        <end position="131"/>
    </location>
</feature>
<evidence type="ECO:0000256" key="2">
    <source>
        <dbReference type="ARBA" id="ARBA00022692"/>
    </source>
</evidence>
<evidence type="ECO:0000256" key="5">
    <source>
        <dbReference type="RuleBase" id="RU363032"/>
    </source>
</evidence>
<organism evidence="7 8">
    <name type="scientific">Thermomicrobium roseum (strain ATCC 27502 / DSM 5159 / P-2)</name>
    <dbReference type="NCBI Taxonomy" id="309801"/>
    <lineage>
        <taxon>Bacteria</taxon>
        <taxon>Pseudomonadati</taxon>
        <taxon>Thermomicrobiota</taxon>
        <taxon>Thermomicrobia</taxon>
        <taxon>Thermomicrobiales</taxon>
        <taxon>Thermomicrobiaceae</taxon>
        <taxon>Thermomicrobium</taxon>
    </lineage>
</organism>
<feature type="transmembrane region" description="Helical" evidence="5">
    <location>
        <begin position="299"/>
        <end position="325"/>
    </location>
</feature>
<sequence>MRLQYVMRRFLLLFLVVWVAATLNFFLPRLGGRDPIRQKLMEQAGAGGYVHTGIDEMVQEYNRKFGLDKPLWQQYLTYLGDVFRLDLGYSIAHYPRRVSDVLAESLPWTIGLLATTTILAFVVGTILGALLGWPRSPRFVQYLFPPLLTLSAVPYFLLGLLLLYLFAFRLKLLPLFGGYTPGTFPSFSLSFALDVLRHSILPAASILLASLGFWALGMRAMTVTVEGEDFMTFAEAIGLRDRTLFYHYVIRNALLPQTTALGLALGQILSGALLVEVVFSYPGIGTTLYHSIRTFDYFMIQGIVFTVVLGVTFATFILDLLYPLIDPRITYQAR</sequence>
<dbReference type="HOGENOM" id="CLU_036879_1_0_0"/>
<evidence type="ECO:0000259" key="6">
    <source>
        <dbReference type="PROSITE" id="PS50928"/>
    </source>
</evidence>
<dbReference type="EMBL" id="CP001275">
    <property type="protein sequence ID" value="ACM04698.1"/>
    <property type="molecule type" value="Genomic_DNA"/>
</dbReference>
<dbReference type="AlphaFoldDB" id="B9L2Q9"/>
<name>B9L2Q9_THERP</name>
<dbReference type="SUPFAM" id="SSF161098">
    <property type="entry name" value="MetI-like"/>
    <property type="match status" value="1"/>
</dbReference>
<accession>B9L2Q9</accession>
<dbReference type="RefSeq" id="WP_015922893.1">
    <property type="nucleotide sequence ID" value="NC_011959.1"/>
</dbReference>
<dbReference type="Proteomes" id="UP000000447">
    <property type="component" value="Chromosome"/>
</dbReference>
<dbReference type="PROSITE" id="PS50928">
    <property type="entry name" value="ABC_TM1"/>
    <property type="match status" value="1"/>
</dbReference>
<dbReference type="KEGG" id="tro:trd_1951"/>
<feature type="transmembrane region" description="Helical" evidence="5">
    <location>
        <begin position="195"/>
        <end position="216"/>
    </location>
</feature>
<dbReference type="OrthoDB" id="9769919at2"/>
<keyword evidence="3 5" id="KW-1133">Transmembrane helix</keyword>
<dbReference type="Pfam" id="PF00528">
    <property type="entry name" value="BPD_transp_1"/>
    <property type="match status" value="1"/>
</dbReference>
<keyword evidence="4 5" id="KW-0472">Membrane</keyword>
<protein>
    <submittedName>
        <fullName evidence="7">Oligopeptide ABC transporter, permease protein</fullName>
    </submittedName>
</protein>
<evidence type="ECO:0000256" key="3">
    <source>
        <dbReference type="ARBA" id="ARBA00022989"/>
    </source>
</evidence>
<feature type="domain" description="ABC transmembrane type-1" evidence="6">
    <location>
        <begin position="106"/>
        <end position="322"/>
    </location>
</feature>
<dbReference type="GO" id="GO:0055085">
    <property type="term" value="P:transmembrane transport"/>
    <property type="evidence" value="ECO:0007669"/>
    <property type="project" value="InterPro"/>
</dbReference>
<comment type="similarity">
    <text evidence="5">Belongs to the binding-protein-dependent transport system permease family.</text>
</comment>
<evidence type="ECO:0000256" key="4">
    <source>
        <dbReference type="ARBA" id="ARBA00023136"/>
    </source>
</evidence>
<evidence type="ECO:0000256" key="1">
    <source>
        <dbReference type="ARBA" id="ARBA00004651"/>
    </source>
</evidence>